<dbReference type="SUPFAM" id="SSF56529">
    <property type="entry name" value="FAH"/>
    <property type="match status" value="1"/>
</dbReference>
<comment type="similarity">
    <text evidence="1">Belongs to the FAH family.</text>
</comment>
<keyword evidence="2" id="KW-0479">Metal-binding</keyword>
<dbReference type="EC" id="5.3.2.2" evidence="5"/>
<keyword evidence="8" id="KW-1185">Reference proteome</keyword>
<dbReference type="Proteomes" id="UP000311919">
    <property type="component" value="Unassembled WGS sequence"/>
</dbReference>
<evidence type="ECO:0000256" key="2">
    <source>
        <dbReference type="ARBA" id="ARBA00022723"/>
    </source>
</evidence>
<reference evidence="7 8" key="1">
    <citation type="submission" date="2019-03" db="EMBL/GenBank/DDBJ databases">
        <title>An improved genome assembly of the fluke Schistosoma japonicum.</title>
        <authorList>
            <person name="Hu W."/>
            <person name="Luo F."/>
            <person name="Yin M."/>
            <person name="Mo X."/>
            <person name="Sun C."/>
            <person name="Wu Q."/>
            <person name="Zhu B."/>
            <person name="Xiang M."/>
            <person name="Wang J."/>
            <person name="Wang Y."/>
            <person name="Zhang T."/>
            <person name="Xu B."/>
            <person name="Zheng H."/>
            <person name="Feng Z."/>
        </authorList>
    </citation>
    <scope>NUCLEOTIDE SEQUENCE [LARGE SCALE GENOMIC DNA]</scope>
    <source>
        <strain evidence="7">HuSjv2</strain>
        <tissue evidence="7">Worms</tissue>
    </source>
</reference>
<evidence type="ECO:0000256" key="5">
    <source>
        <dbReference type="ARBA" id="ARBA00044973"/>
    </source>
</evidence>
<evidence type="ECO:0000313" key="8">
    <source>
        <dbReference type="Proteomes" id="UP000311919"/>
    </source>
</evidence>
<dbReference type="OrthoDB" id="411064at2759"/>
<evidence type="ECO:0000256" key="1">
    <source>
        <dbReference type="ARBA" id="ARBA00010211"/>
    </source>
</evidence>
<dbReference type="GO" id="GO:0050163">
    <property type="term" value="F:oxaloacetate tautomerase activity"/>
    <property type="evidence" value="ECO:0007669"/>
    <property type="project" value="UniProtKB-EC"/>
</dbReference>
<gene>
    <name evidence="7" type="ORF">EWB00_006676</name>
</gene>
<dbReference type="GO" id="GO:0018773">
    <property type="term" value="F:acetylpyruvate hydrolase activity"/>
    <property type="evidence" value="ECO:0007669"/>
    <property type="project" value="TreeGrafter"/>
</dbReference>
<name>A0A4Z2CXK9_SCHJA</name>
<proteinExistence type="inferred from homology"/>
<dbReference type="PANTHER" id="PTHR11820:SF7">
    <property type="entry name" value="ACYLPYRUVASE FAHD1, MITOCHONDRIAL"/>
    <property type="match status" value="1"/>
</dbReference>
<evidence type="ECO:0000256" key="4">
    <source>
        <dbReference type="ARBA" id="ARBA00044911"/>
    </source>
</evidence>
<dbReference type="Pfam" id="PF01557">
    <property type="entry name" value="FAA_hydrolase"/>
    <property type="match status" value="1"/>
</dbReference>
<sequence length="222" mass="24567">MSKNLKSVCRKIVAVGRNYLDHAKELGNKVESSPIIFIKPSSCIIEEGEQIRLPNESTEVHHEVELGLVIGKSLTQVKAEEVHSAILGYVIALDLTDRLLQKQLCSNGLPWTMAKCFDTACPVGSILPLESLPVGFLTSRQEFQKINSEIWLRVNKIERQRSKLNMMIWTPADLVSIITRRISLEYGDLVLTGTPAGVGPLKSGDEVEASLDSLCPIRFGVK</sequence>
<dbReference type="PANTHER" id="PTHR11820">
    <property type="entry name" value="ACYLPYRUVASE"/>
    <property type="match status" value="1"/>
</dbReference>
<dbReference type="AlphaFoldDB" id="A0A4Z2CXK9"/>
<feature type="domain" description="Fumarylacetoacetase-like C-terminal" evidence="6">
    <location>
        <begin position="11"/>
        <end position="221"/>
    </location>
</feature>
<comment type="catalytic activity">
    <reaction evidence="4">
        <text>oxaloacetate = enol-oxaloacetate</text>
        <dbReference type="Rhea" id="RHEA:16021"/>
        <dbReference type="ChEBI" id="CHEBI:16452"/>
        <dbReference type="ChEBI" id="CHEBI:17479"/>
        <dbReference type="EC" id="5.3.2.2"/>
    </reaction>
    <physiologicalReaction direction="right-to-left" evidence="4">
        <dbReference type="Rhea" id="RHEA:16023"/>
    </physiologicalReaction>
</comment>
<dbReference type="InterPro" id="IPR036663">
    <property type="entry name" value="Fumarylacetoacetase_C_sf"/>
</dbReference>
<dbReference type="GO" id="GO:0046872">
    <property type="term" value="F:metal ion binding"/>
    <property type="evidence" value="ECO:0007669"/>
    <property type="project" value="UniProtKB-KW"/>
</dbReference>
<evidence type="ECO:0000313" key="7">
    <source>
        <dbReference type="EMBL" id="TNN08973.1"/>
    </source>
</evidence>
<dbReference type="Gene3D" id="3.90.850.10">
    <property type="entry name" value="Fumarylacetoacetase-like, C-terminal domain"/>
    <property type="match status" value="1"/>
</dbReference>
<comment type="caution">
    <text evidence="7">The sequence shown here is derived from an EMBL/GenBank/DDBJ whole genome shotgun (WGS) entry which is preliminary data.</text>
</comment>
<evidence type="ECO:0000256" key="3">
    <source>
        <dbReference type="ARBA" id="ARBA00042340"/>
    </source>
</evidence>
<dbReference type="InterPro" id="IPR011234">
    <property type="entry name" value="Fumarylacetoacetase-like_C"/>
</dbReference>
<dbReference type="STRING" id="6182.A0A4Z2CXK9"/>
<evidence type="ECO:0000259" key="6">
    <source>
        <dbReference type="Pfam" id="PF01557"/>
    </source>
</evidence>
<organism evidence="7 8">
    <name type="scientific">Schistosoma japonicum</name>
    <name type="common">Blood fluke</name>
    <dbReference type="NCBI Taxonomy" id="6182"/>
    <lineage>
        <taxon>Eukaryota</taxon>
        <taxon>Metazoa</taxon>
        <taxon>Spiralia</taxon>
        <taxon>Lophotrochozoa</taxon>
        <taxon>Platyhelminthes</taxon>
        <taxon>Trematoda</taxon>
        <taxon>Digenea</taxon>
        <taxon>Strigeidida</taxon>
        <taxon>Schistosomatoidea</taxon>
        <taxon>Schistosomatidae</taxon>
        <taxon>Schistosoma</taxon>
    </lineage>
</organism>
<dbReference type="EMBL" id="SKCS01000401">
    <property type="protein sequence ID" value="TNN08973.1"/>
    <property type="molecule type" value="Genomic_DNA"/>
</dbReference>
<protein>
    <recommendedName>
        <fullName evidence="5">oxaloacetate tautomerase</fullName>
        <ecNumber evidence="5">5.3.2.2</ecNumber>
    </recommendedName>
    <alternativeName>
        <fullName evidence="3">Fumarylacetoacetate hydrolase domain-containing protein 1</fullName>
    </alternativeName>
</protein>
<accession>A0A4Z2CXK9</accession>